<feature type="compositionally biased region" description="Pro residues" evidence="1">
    <location>
        <begin position="325"/>
        <end position="344"/>
    </location>
</feature>
<feature type="compositionally biased region" description="Polar residues" evidence="1">
    <location>
        <begin position="420"/>
        <end position="430"/>
    </location>
</feature>
<feature type="region of interest" description="Disordered" evidence="1">
    <location>
        <begin position="318"/>
        <end position="344"/>
    </location>
</feature>
<proteinExistence type="predicted"/>
<reference evidence="3" key="1">
    <citation type="submission" date="2021-02" db="EMBL/GenBank/DDBJ databases">
        <authorList>
            <person name="Nowell W R."/>
        </authorList>
    </citation>
    <scope>NUCLEOTIDE SEQUENCE</scope>
</reference>
<feature type="compositionally biased region" description="Low complexity" evidence="1">
    <location>
        <begin position="168"/>
        <end position="186"/>
    </location>
</feature>
<organism evidence="3 4">
    <name type="scientific">Adineta ricciae</name>
    <name type="common">Rotifer</name>
    <dbReference type="NCBI Taxonomy" id="249248"/>
    <lineage>
        <taxon>Eukaryota</taxon>
        <taxon>Metazoa</taxon>
        <taxon>Spiralia</taxon>
        <taxon>Gnathifera</taxon>
        <taxon>Rotifera</taxon>
        <taxon>Eurotatoria</taxon>
        <taxon>Bdelloidea</taxon>
        <taxon>Adinetida</taxon>
        <taxon>Adinetidae</taxon>
        <taxon>Adineta</taxon>
    </lineage>
</organism>
<feature type="domain" description="C2H2-type" evidence="2">
    <location>
        <begin position="575"/>
        <end position="595"/>
    </location>
</feature>
<feature type="compositionally biased region" description="Low complexity" evidence="1">
    <location>
        <begin position="480"/>
        <end position="517"/>
    </location>
</feature>
<comment type="caution">
    <text evidence="3">The sequence shown here is derived from an EMBL/GenBank/DDBJ whole genome shotgun (WGS) entry which is preliminary data.</text>
</comment>
<protein>
    <recommendedName>
        <fullName evidence="2">C2H2-type domain-containing protein</fullName>
    </recommendedName>
</protein>
<evidence type="ECO:0000313" key="3">
    <source>
        <dbReference type="EMBL" id="CAF1652769.1"/>
    </source>
</evidence>
<name>A0A816EUH1_ADIRI</name>
<gene>
    <name evidence="3" type="ORF">XAT740_LOCUS55317</name>
</gene>
<feature type="compositionally biased region" description="Low complexity" evidence="1">
    <location>
        <begin position="73"/>
        <end position="84"/>
    </location>
</feature>
<feature type="region of interest" description="Disordered" evidence="1">
    <location>
        <begin position="383"/>
        <end position="408"/>
    </location>
</feature>
<feature type="region of interest" description="Disordered" evidence="1">
    <location>
        <begin position="1"/>
        <end position="84"/>
    </location>
</feature>
<dbReference type="PROSITE" id="PS00028">
    <property type="entry name" value="ZINC_FINGER_C2H2_1"/>
    <property type="match status" value="1"/>
</dbReference>
<feature type="compositionally biased region" description="Pro residues" evidence="1">
    <location>
        <begin position="435"/>
        <end position="444"/>
    </location>
</feature>
<feature type="region of interest" description="Disordered" evidence="1">
    <location>
        <begin position="168"/>
        <end position="210"/>
    </location>
</feature>
<sequence length="652" mass="71388">MGKHRHKKSFYDVDGDDLHSSRRDNRHHRRRHSSEKQNERRQRVPSMSSFVNSKTVDDDEAALQSPPIKRQRSSSSGSQSPSKVLSQLIENPEFLANAGPKAKEFAETARQLLAKPDLDPTTQQIICAMAQAAVNVGKRLSSSSSSSTSADQCVDDISITNSTTYSSTTLLSPTLSTTSSSSTSTTPQQQSHSNVSREGSKTPTEPESDEDILIKQMIERAMKLTQQGDTRHAQHLLGVIHEKLSNKRKRAAAAAAAAAGGSGAMVTSFTNSNDDEKHKGQLTNDFYALPSMLNEELQNNIEHNVLSSYESEQMNDYQNTSCFSYPPPPLPPAQPPPPPPPPMPDTNVVASLSITVPPIEQVQELLANPSEVQDILKKLFAPNDNAKVSPPEEHQIQSHLTSPSAYYSQPPAPLINTSFYPLPPRSNNHNLPTRLPLPPLPSPPAAAVAAGPQPYNSSLAFMQGNRRNLPPLQTPDRCFSSSSSSSKSNKSAPPLPSQQQPQTANRSFSFSSSTTSSIPPNSNGIKPLLPTSAPPLMTISPTLPYGSSALTPFETTPPRWSGPNEQQPNLHAFWCATCALGFPHQIAYQEHLRTHVSCNVPGCSYTASDQLVRMHYQNMHENNVRNRMNNTTLHSNRPIQPLLDQPWPLMRM</sequence>
<feature type="compositionally biased region" description="Basic residues" evidence="1">
    <location>
        <begin position="24"/>
        <end position="33"/>
    </location>
</feature>
<dbReference type="SMART" id="SM00355">
    <property type="entry name" value="ZnF_C2H2"/>
    <property type="match status" value="2"/>
</dbReference>
<keyword evidence="4" id="KW-1185">Reference proteome</keyword>
<feature type="compositionally biased region" description="Polar residues" evidence="1">
    <location>
        <begin position="187"/>
        <end position="205"/>
    </location>
</feature>
<evidence type="ECO:0000256" key="1">
    <source>
        <dbReference type="SAM" id="MobiDB-lite"/>
    </source>
</evidence>
<evidence type="ECO:0000259" key="2">
    <source>
        <dbReference type="PROSITE" id="PS00028"/>
    </source>
</evidence>
<feature type="region of interest" description="Disordered" evidence="1">
    <location>
        <begin position="465"/>
        <end position="532"/>
    </location>
</feature>
<dbReference type="EMBL" id="CAJNOR010010309">
    <property type="protein sequence ID" value="CAF1652769.1"/>
    <property type="molecule type" value="Genomic_DNA"/>
</dbReference>
<feature type="region of interest" description="Disordered" evidence="1">
    <location>
        <begin position="420"/>
        <end position="451"/>
    </location>
</feature>
<accession>A0A816EUH1</accession>
<feature type="compositionally biased region" description="Polar residues" evidence="1">
    <location>
        <begin position="45"/>
        <end position="54"/>
    </location>
</feature>
<dbReference type="Proteomes" id="UP000663828">
    <property type="component" value="Unassembled WGS sequence"/>
</dbReference>
<dbReference type="AlphaFoldDB" id="A0A816EUH1"/>
<dbReference type="InterPro" id="IPR013087">
    <property type="entry name" value="Znf_C2H2_type"/>
</dbReference>
<evidence type="ECO:0000313" key="4">
    <source>
        <dbReference type="Proteomes" id="UP000663828"/>
    </source>
</evidence>